<reference evidence="8" key="1">
    <citation type="journal article" date="2019" name="Int. J. Syst. Evol. Microbiol.">
        <title>The Global Catalogue of Microorganisms (GCM) 10K type strain sequencing project: providing services to taxonomists for standard genome sequencing and annotation.</title>
        <authorList>
            <consortium name="The Broad Institute Genomics Platform"/>
            <consortium name="The Broad Institute Genome Sequencing Center for Infectious Disease"/>
            <person name="Wu L."/>
            <person name="Ma J."/>
        </authorList>
    </citation>
    <scope>NUCLEOTIDE SEQUENCE [LARGE SCALE GENOMIC DNA]</scope>
    <source>
        <strain evidence="8">KLKA75</strain>
    </source>
</reference>
<evidence type="ECO:0000259" key="6">
    <source>
        <dbReference type="PROSITE" id="PS51194"/>
    </source>
</evidence>
<dbReference type="Gene3D" id="3.40.50.10810">
    <property type="entry name" value="Tandem AAA-ATPase domain"/>
    <property type="match status" value="1"/>
</dbReference>
<dbReference type="Pfam" id="PF00176">
    <property type="entry name" value="SNF2-rel_dom"/>
    <property type="match status" value="1"/>
</dbReference>
<dbReference type="InterPro" id="IPR027417">
    <property type="entry name" value="P-loop_NTPase"/>
</dbReference>
<dbReference type="PANTHER" id="PTHR45766:SF6">
    <property type="entry name" value="SWI_SNF-RELATED MATRIX-ASSOCIATED ACTIN-DEPENDENT REGULATOR OF CHROMATIN SUBFAMILY A-LIKE PROTEIN 1"/>
    <property type="match status" value="1"/>
</dbReference>
<evidence type="ECO:0000313" key="7">
    <source>
        <dbReference type="EMBL" id="MFC4909886.1"/>
    </source>
</evidence>
<protein>
    <submittedName>
        <fullName evidence="7">DEAD/DEAH box helicase</fullName>
        <ecNumber evidence="7">3.6.4.-</ecNumber>
    </submittedName>
</protein>
<dbReference type="SMART" id="SM00487">
    <property type="entry name" value="DEXDc"/>
    <property type="match status" value="1"/>
</dbReference>
<keyword evidence="2 7" id="KW-0378">Hydrolase</keyword>
<evidence type="ECO:0000256" key="4">
    <source>
        <dbReference type="ARBA" id="ARBA00022840"/>
    </source>
</evidence>
<dbReference type="Proteomes" id="UP001595872">
    <property type="component" value="Unassembled WGS sequence"/>
</dbReference>
<dbReference type="SMART" id="SM00490">
    <property type="entry name" value="HELICc"/>
    <property type="match status" value="1"/>
</dbReference>
<name>A0ABV9U0E6_9ACTN</name>
<keyword evidence="4" id="KW-0067">ATP-binding</keyword>
<evidence type="ECO:0000256" key="1">
    <source>
        <dbReference type="ARBA" id="ARBA00022741"/>
    </source>
</evidence>
<gene>
    <name evidence="7" type="ORF">ACFPCY_21375</name>
</gene>
<dbReference type="Pfam" id="PF00271">
    <property type="entry name" value="Helicase_C"/>
    <property type="match status" value="1"/>
</dbReference>
<feature type="domain" description="Helicase ATP-binding" evidence="5">
    <location>
        <begin position="121"/>
        <end position="291"/>
    </location>
</feature>
<dbReference type="InterPro" id="IPR049730">
    <property type="entry name" value="SNF2/RAD54-like_C"/>
</dbReference>
<dbReference type="PANTHER" id="PTHR45766">
    <property type="entry name" value="DNA ANNEALING HELICASE AND ENDONUCLEASE ZRANB3 FAMILY MEMBER"/>
    <property type="match status" value="1"/>
</dbReference>
<dbReference type="SUPFAM" id="SSF52540">
    <property type="entry name" value="P-loop containing nucleoside triphosphate hydrolases"/>
    <property type="match status" value="2"/>
</dbReference>
<dbReference type="Gene3D" id="3.40.50.300">
    <property type="entry name" value="P-loop containing nucleotide triphosphate hydrolases"/>
    <property type="match status" value="1"/>
</dbReference>
<dbReference type="InterPro" id="IPR014001">
    <property type="entry name" value="Helicase_ATP-bd"/>
</dbReference>
<dbReference type="PROSITE" id="PS51192">
    <property type="entry name" value="HELICASE_ATP_BIND_1"/>
    <property type="match status" value="1"/>
</dbReference>
<keyword evidence="8" id="KW-1185">Reference proteome</keyword>
<dbReference type="InterPro" id="IPR038718">
    <property type="entry name" value="SNF2-like_sf"/>
</dbReference>
<dbReference type="InterPro" id="IPR057342">
    <property type="entry name" value="DEXDc_RapA"/>
</dbReference>
<comment type="caution">
    <text evidence="7">The sequence shown here is derived from an EMBL/GenBank/DDBJ whole genome shotgun (WGS) entry which is preliminary data.</text>
</comment>
<dbReference type="RefSeq" id="WP_378257770.1">
    <property type="nucleotide sequence ID" value="NZ_JBHSIT010000006.1"/>
</dbReference>
<dbReference type="PROSITE" id="PS51194">
    <property type="entry name" value="HELICASE_CTER"/>
    <property type="match status" value="1"/>
</dbReference>
<feature type="domain" description="Helicase C-terminal" evidence="6">
    <location>
        <begin position="424"/>
        <end position="596"/>
    </location>
</feature>
<proteinExistence type="predicted"/>
<dbReference type="GO" id="GO:0004386">
    <property type="term" value="F:helicase activity"/>
    <property type="evidence" value="ECO:0007669"/>
    <property type="project" value="UniProtKB-KW"/>
</dbReference>
<dbReference type="CDD" id="cd18793">
    <property type="entry name" value="SF2_C_SNF"/>
    <property type="match status" value="1"/>
</dbReference>
<dbReference type="EMBL" id="JBHSIT010000006">
    <property type="protein sequence ID" value="MFC4909886.1"/>
    <property type="molecule type" value="Genomic_DNA"/>
</dbReference>
<dbReference type="GO" id="GO:0016787">
    <property type="term" value="F:hydrolase activity"/>
    <property type="evidence" value="ECO:0007669"/>
    <property type="project" value="UniProtKB-KW"/>
</dbReference>
<evidence type="ECO:0000256" key="3">
    <source>
        <dbReference type="ARBA" id="ARBA00022806"/>
    </source>
</evidence>
<accession>A0ABV9U0E6</accession>
<dbReference type="InterPro" id="IPR001650">
    <property type="entry name" value="Helicase_C-like"/>
</dbReference>
<evidence type="ECO:0000256" key="2">
    <source>
        <dbReference type="ARBA" id="ARBA00022801"/>
    </source>
</evidence>
<organism evidence="7 8">
    <name type="scientific">Actinomadura gamaensis</name>
    <dbReference type="NCBI Taxonomy" id="1763541"/>
    <lineage>
        <taxon>Bacteria</taxon>
        <taxon>Bacillati</taxon>
        <taxon>Actinomycetota</taxon>
        <taxon>Actinomycetes</taxon>
        <taxon>Streptosporangiales</taxon>
        <taxon>Thermomonosporaceae</taxon>
        <taxon>Actinomadura</taxon>
    </lineage>
</organism>
<dbReference type="InterPro" id="IPR000330">
    <property type="entry name" value="SNF2_N"/>
</dbReference>
<dbReference type="EC" id="3.6.4.-" evidence="7"/>
<sequence length="921" mass="102928">MTVSEATPFAPGARIEVRDTEWMVRTCTPTEHDGYMIKAVGVSELVRDEDGVFFTGLDEVKPLRPEDTELVADDTPRFAKSRLFLESVLRRTPLPQSERGLALPDRFLLDPLPYQQRPAELALKGLRPRILIADVVGLGKTLEIGLILAELIRRGRGERILVVTPQQVLEQFQHELWTRFAIPLVRLDSVGLERIQRDIPAGRNPFLYYKRVIISVDTLKNQGRYGQHLRNMHWDAVVIDESHNVINKGNLRNDLAALLARHTDALLLASATPHNGVAESFAELISLLDPAAIVDKKKYSAKDIEHLYIRRTKVSPEVRDQIGGKWPARGPSEAIHCAASEAEEAVFRELRETWLPGPGQVAPVVGRDRRLFPYTLAKAFLSSPRALSITVGRRLENATEPREVEALGRLAGLVAAVKADETSKLNALVAKLKEIGVGKGATRAVVFSESVPTLKWLQEVVPGEVGLKGNQVQIMHGGLSDQQQQEIVEDFSLADSKVRVLFTGDVASEGVNLHRQCHHLIHYDLPWSLIRIEQRNGRIDRYGQTHQPQFSALILESSVEGALDDTVVSEKLLRREEQAHNSLGTAEAVTGEFSAKKEEDRLIKDLFEGKTVEQALEQAPDTDFLADLLGSVGVDHGQAEPERAPVPRLFASTEEFMREALDTVVPDLKIDDDGEMLAFEPPADLVHRLSALPSSYLRTHKIKERMKVTFNRELAQRKLDEARKTKTFWPDIAYLSDLHPMVEWVVDKVQVQLVRQQAPVLTAKVGEPTFLVQGIYSNALGQPTVVEWMAVSGLPDAPRIDKMADVLAEAGVGPQMINTSRTPDLERLGRLVRPAVDAARAYLDRQRTEHEAKVDVQLEPYESRVVEWEQASLEGIPEDWRAARKRESVRATAEEQRRLVASLRTTGEPLLRILAVLEGDK</sequence>
<evidence type="ECO:0000259" key="5">
    <source>
        <dbReference type="PROSITE" id="PS51192"/>
    </source>
</evidence>
<keyword evidence="1" id="KW-0547">Nucleotide-binding</keyword>
<evidence type="ECO:0000313" key="8">
    <source>
        <dbReference type="Proteomes" id="UP001595872"/>
    </source>
</evidence>
<keyword evidence="3 7" id="KW-0347">Helicase</keyword>
<dbReference type="CDD" id="cd18011">
    <property type="entry name" value="DEXDc_RapA"/>
    <property type="match status" value="1"/>
</dbReference>